<feature type="coiled-coil region" evidence="1">
    <location>
        <begin position="294"/>
        <end position="321"/>
    </location>
</feature>
<dbReference type="InterPro" id="IPR027417">
    <property type="entry name" value="P-loop_NTPase"/>
</dbReference>
<gene>
    <name evidence="3" type="ORF">CR203_00250</name>
</gene>
<accession>A0A3A9KV82</accession>
<dbReference type="AlphaFoldDB" id="A0A3A9KV82"/>
<feature type="coiled-coil region" evidence="1">
    <location>
        <begin position="411"/>
        <end position="465"/>
    </location>
</feature>
<dbReference type="PANTHER" id="PTHR41259">
    <property type="entry name" value="DOUBLE-STRAND BREAK REPAIR RAD50 ATPASE, PUTATIVE-RELATED"/>
    <property type="match status" value="1"/>
</dbReference>
<protein>
    <recommendedName>
        <fullName evidence="2">YhaN AAA domain-containing protein</fullName>
    </recommendedName>
</protein>
<evidence type="ECO:0000256" key="1">
    <source>
        <dbReference type="SAM" id="Coils"/>
    </source>
</evidence>
<proteinExistence type="predicted"/>
<organism evidence="3 4">
    <name type="scientific">Salipaludibacillus neizhouensis</name>
    <dbReference type="NCBI Taxonomy" id="885475"/>
    <lineage>
        <taxon>Bacteria</taxon>
        <taxon>Bacillati</taxon>
        <taxon>Bacillota</taxon>
        <taxon>Bacilli</taxon>
        <taxon>Bacillales</taxon>
        <taxon>Bacillaceae</taxon>
    </lineage>
</organism>
<evidence type="ECO:0000313" key="3">
    <source>
        <dbReference type="EMBL" id="RKL68526.1"/>
    </source>
</evidence>
<dbReference type="PANTHER" id="PTHR41259:SF1">
    <property type="entry name" value="DOUBLE-STRAND BREAK REPAIR RAD50 ATPASE, PUTATIVE-RELATED"/>
    <property type="match status" value="1"/>
</dbReference>
<keyword evidence="4" id="KW-1185">Reference proteome</keyword>
<name>A0A3A9KV82_9BACI</name>
<evidence type="ECO:0000259" key="2">
    <source>
        <dbReference type="Pfam" id="PF13514"/>
    </source>
</evidence>
<dbReference type="InterPro" id="IPR038734">
    <property type="entry name" value="YhaN_AAA"/>
</dbReference>
<reference evidence="3 4" key="1">
    <citation type="submission" date="2017-10" db="EMBL/GenBank/DDBJ databases">
        <title>Bacillus sp. nov., a halophilic bacterium isolated from a Keqin Lake.</title>
        <authorList>
            <person name="Wang H."/>
        </authorList>
    </citation>
    <scope>NUCLEOTIDE SEQUENCE [LARGE SCALE GENOMIC DNA]</scope>
    <source>
        <strain evidence="3 4">KCTC 13187</strain>
    </source>
</reference>
<keyword evidence="1" id="KW-0175">Coiled coil</keyword>
<dbReference type="Proteomes" id="UP000281498">
    <property type="component" value="Unassembled WGS sequence"/>
</dbReference>
<feature type="coiled-coil region" evidence="1">
    <location>
        <begin position="203"/>
        <end position="261"/>
    </location>
</feature>
<dbReference type="SUPFAM" id="SSF52540">
    <property type="entry name" value="P-loop containing nucleoside triphosphate hydrolases"/>
    <property type="match status" value="2"/>
</dbReference>
<evidence type="ECO:0000313" key="4">
    <source>
        <dbReference type="Proteomes" id="UP000281498"/>
    </source>
</evidence>
<comment type="caution">
    <text evidence="3">The sequence shown here is derived from an EMBL/GenBank/DDBJ whole genome shotgun (WGS) entry which is preliminary data.</text>
</comment>
<feature type="domain" description="YhaN AAA" evidence="2">
    <location>
        <begin position="22"/>
        <end position="217"/>
    </location>
</feature>
<sequence length="1015" mass="120132">MSRGSREYPVNDINRGGRSSVKILKIYIYGYGKLVDQEWNLEDEMFSLFYGENESGKSTLMALLFAVFFGFPSKKENQYIPRNSNNYGGSILIRDLDQREIFIERTSGKYQKGIVHIQFPDGSTGSEHELNQLLKGLDSNTFKGIFHFGLDGLQGINELDPQHLNQYLYDASMTGASELAKLEKQLELEKNRLFKKRGVKPEINALTQELSELEKKIIKWEERLDQYECLQQSIQVKEAALLEQKEEKKRIQEQLRWLDKRITLNPIISEWHAYRQEGKDEENLGFPVDGVRRLEGLNEKIQEADVRLSVEKDRLAELTDKKEISSKELCNDKSIREMKDLEKHHMFYSNLLEDAKSLSVLKEELYCYQRAIEEEWPTIDKQTFEKAQYDPYMLEQYDDMKEKWSRLRTTEDRLIDEEKKKKQELNITEQQWQMESDSLLSDEMLERYKKLENNEDQNFQEKEKELKSEQLKWIKEECKRKEAIGKRNKKLFTTGAILTMLAAIATTINGEYILSVFFFVATIPLVFGLRKPLIDRSLLEQVAHLENEIEIIQEQERTTSINNSLTIDVSRQLNEHHENLRKVNDLGTKMLFIKKQLEDWTQNWMDLQDEWRNLERDIKEWSEAAKLPEGNDILFYGKFLNSLKIWNQKAREIADIRKKEQGILNQISKFEERVMEIAKTFSLSEKASMPSLYREILVILENQQQWKETSLREEEKLVSLNDVISELEKEKHLYVAKVDSLLYQAHVDTEEAFREKGMKAELYNINKSKEKELWVQIVTIVPDESKRVLLIEDIIHRDRDDNEEQKVLSEDVTRIDQETNQLHADLSYQINELKYLEEDGTYEEQKQKYTMIKQKLNDYAKEWVVLETGAMMIEKVKDIYEKERQPKVLKKAQDFFSRLTSEEYTYLFAPIGEKRFVVERNDGQRFEPTQLSRGTCEMLYLSIRLGLALEDSSREQFPLFLDETFVNMDKQRRINVWSLLEEISIERQIFYFSCHEHILNEINDYKAPGFLQAFN</sequence>
<dbReference type="OrthoDB" id="9764467at2"/>
<dbReference type="Pfam" id="PF13514">
    <property type="entry name" value="AAA_27"/>
    <property type="match status" value="1"/>
</dbReference>
<dbReference type="Gene3D" id="3.40.50.300">
    <property type="entry name" value="P-loop containing nucleotide triphosphate hydrolases"/>
    <property type="match status" value="2"/>
</dbReference>
<dbReference type="EMBL" id="PDOE01000001">
    <property type="protein sequence ID" value="RKL68526.1"/>
    <property type="molecule type" value="Genomic_DNA"/>
</dbReference>